<proteinExistence type="predicted"/>
<dbReference type="InterPro" id="IPR011333">
    <property type="entry name" value="SKP1/BTB/POZ_sf"/>
</dbReference>
<reference evidence="1 2" key="1">
    <citation type="submission" date="2018-06" db="EMBL/GenBank/DDBJ databases">
        <title>A transcriptomic atlas of mushroom development highlights an independent origin of complex multicellularity.</title>
        <authorList>
            <consortium name="DOE Joint Genome Institute"/>
            <person name="Krizsan K."/>
            <person name="Almasi E."/>
            <person name="Merenyi Z."/>
            <person name="Sahu N."/>
            <person name="Viragh M."/>
            <person name="Koszo T."/>
            <person name="Mondo S."/>
            <person name="Kiss B."/>
            <person name="Balint B."/>
            <person name="Kues U."/>
            <person name="Barry K."/>
            <person name="Hegedus J.C."/>
            <person name="Henrissat B."/>
            <person name="Johnson J."/>
            <person name="Lipzen A."/>
            <person name="Ohm R."/>
            <person name="Nagy I."/>
            <person name="Pangilinan J."/>
            <person name="Yan J."/>
            <person name="Xiong Y."/>
            <person name="Grigoriev I.V."/>
            <person name="Hibbett D.S."/>
            <person name="Nagy L.G."/>
        </authorList>
    </citation>
    <scope>NUCLEOTIDE SEQUENCE [LARGE SCALE GENOMIC DNA]</scope>
    <source>
        <strain evidence="1 2">SZMC22713</strain>
    </source>
</reference>
<keyword evidence="2" id="KW-1185">Reference proteome</keyword>
<name>A0A4Y7PPA1_9AGAM</name>
<dbReference type="SUPFAM" id="SSF54695">
    <property type="entry name" value="POZ domain"/>
    <property type="match status" value="1"/>
</dbReference>
<dbReference type="STRING" id="50990.A0A4Y7PPA1"/>
<accession>A0A4Y7PPA1</accession>
<evidence type="ECO:0000313" key="1">
    <source>
        <dbReference type="EMBL" id="TDL16856.1"/>
    </source>
</evidence>
<dbReference type="AlphaFoldDB" id="A0A4Y7PPA1"/>
<sequence>MMRMDLNIQQSTPTISTTSWTPPNDSCVHSEEMDVHPIYYFRQLVFLVDRRLFKVPRIFFEGQSTVFDGMFMLPLGGADHMSCEEGTADSNPIRLDGVSKDEFASFLKFLIPLNLLDTVHFEKSECIGALSLATMWDFPRVRVAAIAKLEGYKLSIVEKLVLGHKYDVNAWILPAYVILAKRISPPTIEEAKELGLEATVKMFQARERVIKARENACGFRAGRHYQSTHGRILPPPQLDDGEHDEDVNYTGILTDLFGKNILSFDSP</sequence>
<dbReference type="Proteomes" id="UP000294933">
    <property type="component" value="Unassembled WGS sequence"/>
</dbReference>
<evidence type="ECO:0008006" key="3">
    <source>
        <dbReference type="Google" id="ProtNLM"/>
    </source>
</evidence>
<dbReference type="VEuPathDB" id="FungiDB:BD410DRAFT_807754"/>
<dbReference type="EMBL" id="ML170233">
    <property type="protein sequence ID" value="TDL16856.1"/>
    <property type="molecule type" value="Genomic_DNA"/>
</dbReference>
<protein>
    <recommendedName>
        <fullName evidence="3">BTB domain-containing protein</fullName>
    </recommendedName>
</protein>
<dbReference type="OrthoDB" id="2367075at2759"/>
<organism evidence="1 2">
    <name type="scientific">Rickenella mellea</name>
    <dbReference type="NCBI Taxonomy" id="50990"/>
    <lineage>
        <taxon>Eukaryota</taxon>
        <taxon>Fungi</taxon>
        <taxon>Dikarya</taxon>
        <taxon>Basidiomycota</taxon>
        <taxon>Agaricomycotina</taxon>
        <taxon>Agaricomycetes</taxon>
        <taxon>Hymenochaetales</taxon>
        <taxon>Rickenellaceae</taxon>
        <taxon>Rickenella</taxon>
    </lineage>
</organism>
<evidence type="ECO:0000313" key="2">
    <source>
        <dbReference type="Proteomes" id="UP000294933"/>
    </source>
</evidence>
<dbReference type="Gene3D" id="3.30.710.10">
    <property type="entry name" value="Potassium Channel Kv1.1, Chain A"/>
    <property type="match status" value="1"/>
</dbReference>
<gene>
    <name evidence="1" type="ORF">BD410DRAFT_807754</name>
</gene>